<feature type="compositionally biased region" description="Acidic residues" evidence="3">
    <location>
        <begin position="456"/>
        <end position="478"/>
    </location>
</feature>
<name>A0A2G8K0X6_STIJA</name>
<feature type="compositionally biased region" description="Basic and acidic residues" evidence="3">
    <location>
        <begin position="581"/>
        <end position="591"/>
    </location>
</feature>
<dbReference type="InterPro" id="IPR000219">
    <property type="entry name" value="DH_dom"/>
</dbReference>
<feature type="region of interest" description="Disordered" evidence="3">
    <location>
        <begin position="81"/>
        <end position="154"/>
    </location>
</feature>
<feature type="region of interest" description="Disordered" evidence="3">
    <location>
        <begin position="174"/>
        <end position="221"/>
    </location>
</feature>
<dbReference type="SUPFAM" id="SSF50044">
    <property type="entry name" value="SH3-domain"/>
    <property type="match status" value="1"/>
</dbReference>
<dbReference type="Pfam" id="PF07653">
    <property type="entry name" value="SH3_2"/>
    <property type="match status" value="1"/>
</dbReference>
<feature type="region of interest" description="Disordered" evidence="3">
    <location>
        <begin position="308"/>
        <end position="372"/>
    </location>
</feature>
<dbReference type="Pfam" id="PF00621">
    <property type="entry name" value="RhoGEF"/>
    <property type="match status" value="1"/>
</dbReference>
<feature type="compositionally biased region" description="Pro residues" evidence="3">
    <location>
        <begin position="824"/>
        <end position="835"/>
    </location>
</feature>
<evidence type="ECO:0000313" key="8">
    <source>
        <dbReference type="Proteomes" id="UP000230750"/>
    </source>
</evidence>
<dbReference type="Proteomes" id="UP000230750">
    <property type="component" value="Unassembled WGS sequence"/>
</dbReference>
<feature type="domain" description="PH" evidence="5">
    <location>
        <begin position="1225"/>
        <end position="1344"/>
    </location>
</feature>
<feature type="compositionally biased region" description="Gly residues" evidence="3">
    <location>
        <begin position="912"/>
        <end position="921"/>
    </location>
</feature>
<feature type="compositionally biased region" description="Acidic residues" evidence="3">
    <location>
        <begin position="597"/>
        <end position="616"/>
    </location>
</feature>
<feature type="compositionally biased region" description="Basic and acidic residues" evidence="3">
    <location>
        <begin position="630"/>
        <end position="639"/>
    </location>
</feature>
<dbReference type="Gene3D" id="2.30.30.40">
    <property type="entry name" value="SH3 Domains"/>
    <property type="match status" value="1"/>
</dbReference>
<evidence type="ECO:0000256" key="1">
    <source>
        <dbReference type="ARBA" id="ARBA00022443"/>
    </source>
</evidence>
<feature type="compositionally biased region" description="Basic residues" evidence="3">
    <location>
        <begin position="421"/>
        <end position="430"/>
    </location>
</feature>
<feature type="region of interest" description="Disordered" evidence="3">
    <location>
        <begin position="397"/>
        <end position="430"/>
    </location>
</feature>
<feature type="compositionally biased region" description="Basic and acidic residues" evidence="3">
    <location>
        <begin position="442"/>
        <end position="455"/>
    </location>
</feature>
<evidence type="ECO:0000256" key="3">
    <source>
        <dbReference type="SAM" id="MobiDB-lite"/>
    </source>
</evidence>
<feature type="domain" description="SH3" evidence="4">
    <location>
        <begin position="1355"/>
        <end position="1417"/>
    </location>
</feature>
<comment type="caution">
    <text evidence="7">The sequence shown here is derived from an EMBL/GenBank/DDBJ whole genome shotgun (WGS) entry which is preliminary data.</text>
</comment>
<dbReference type="InterPro" id="IPR001849">
    <property type="entry name" value="PH_domain"/>
</dbReference>
<sequence>MMAPPPGQQVHVLSPEQQSVLIAALQGNRRGPGYLTPYRAPNIRPSNNIPSASSLSGSEEDLAINGQRGLGAAPSNIAVPESRNGHDRIKPVSNNGVDGVVKKPKPIPLPKPKNYIASRPQIKPKPKPRRIPDVATRQTVGKLETSTDESRPRNSRAVFLIKPGGENIQIQLRREESTASWDSHDSGRSEISLATKPNSSEFQRTSDGSETGFQKATGVESRLENKQLREISRLDGDSKMRIDGTTGEEIYTPTSPRASVSSSVEREQILSDSNKVNNSKPMVSLRIISKQTQKDFVRYGDNANIIDDWSSDTSSQSADKYPNLGGAGKITRDRPAAKRDRSSNQMQDLPQFDPSSAAVSSPPNPGKQPNIVSKLKNLFPKRLSSDEMLSASDAERLLRESEAQKGTSSKSLEELTDKPQPKKKKIINQKFKNIKKRLKLVRNENRAAAEGKTLSDDDEAESGDTLDEASDDFDSDDAEYFDDYFGESDTLESNRYLEHGSGNTFYENKPDYRRRESYETAEIIQSSELRVSLPDPVSEKTTLCPSSTSAEEDWGNLENGVYGHCRDEEEETVESPEEEDGRIPDSTRNERGNSSSDDYEEVASNDQWDEDSEVPEPVDVAYAPIWEDWEGQKVTRTGDDVYQPSMSEVDRGDHVINGGAAYGNTPEDQSTSDPRNFDDHIYDLTPSSKTKIAYKYTQIKRGSQKSSITEDPTPVFAIEDREAELVGSVQAMCVGSENGQRVDEEAEDVVDDGASTDSEASCGVAYTEEETQDRAPRKQHSGRYTQDGKAGAVFSFTENIAHHWNQENGTSSALSPGFEKRGPKLPPRMAPPIPASDPTSPYHLVTFAGEEEMDMSGKNNEEKDLPLYQVYTEEIKRKETLLLRRATGMEKRRQILEKMQNHQAPSDSGESWGSGGSGSGENSGNSRGTVDGPEPGTEYYADWNLDEPAAGYGLMVAKEVQEDFYEPLDYEDYLESKRKKLFPLWRDQQAVADSGLLEKLTVKEQELQEALYEIITSEHSYLRSISLVVDHFMDSKQLERLLGPSDYRKLFSNIKEVRSVSQRLYDDIEAYHDQSLTLEHIPKIILNHLELFDCYIGYCGNNQHQIALMNKIKKTPEVKAVIDNLEKHPDCQHLDLMSFLMLPFQRITRLPLLMKAVVNRSSSDLAIEAQMIMDKTTHLVHECNNSAKRMEDCKDLAEVLASLDHKAGVKHVELTQPSVIKKKGSIRMLNWVVGRTGKKKISIKKKVFIIATTEKVIIAKEKLKGDQKRFQVQDWCMANRVTIKDISEEQKKDMFPSGLPPEAKCIFRVTFLENNQKQTEDYDLCTQNESDKERWLQALSTSKLGENGEIIYDNFDCPQVICIQPVTRTHDIDELRLELHDRLDVLKKMEDGWLEGRRQRDGKVGWFHQRHVEEIETDHTRARLLKQRHMMGEQSDEETYFGVV</sequence>
<keyword evidence="1 2" id="KW-0728">SH3 domain</keyword>
<dbReference type="SMART" id="SM00325">
    <property type="entry name" value="RhoGEF"/>
    <property type="match status" value="1"/>
</dbReference>
<feature type="compositionally biased region" description="Basic and acidic residues" evidence="3">
    <location>
        <begin position="411"/>
        <end position="420"/>
    </location>
</feature>
<feature type="compositionally biased region" description="Polar residues" evidence="3">
    <location>
        <begin position="195"/>
        <end position="214"/>
    </location>
</feature>
<dbReference type="PROSITE" id="PS50003">
    <property type="entry name" value="PH_DOMAIN"/>
    <property type="match status" value="1"/>
</dbReference>
<dbReference type="Gene3D" id="1.20.900.10">
    <property type="entry name" value="Dbl homology (DH) domain"/>
    <property type="match status" value="1"/>
</dbReference>
<dbReference type="PANTHER" id="PTHR12845:SF5">
    <property type="entry name" value="EPHEXIN, ISOFORM D"/>
    <property type="match status" value="1"/>
</dbReference>
<feature type="region of interest" description="Disordered" evidence="3">
    <location>
        <begin position="530"/>
        <end position="683"/>
    </location>
</feature>
<dbReference type="PROSITE" id="PS50010">
    <property type="entry name" value="DH_2"/>
    <property type="match status" value="1"/>
</dbReference>
<dbReference type="SMART" id="SM00326">
    <property type="entry name" value="SH3"/>
    <property type="match status" value="1"/>
</dbReference>
<feature type="region of interest" description="Disordered" evidence="3">
    <location>
        <begin position="238"/>
        <end position="277"/>
    </location>
</feature>
<feature type="compositionally biased region" description="Polar residues" evidence="3">
    <location>
        <begin position="44"/>
        <end position="57"/>
    </location>
</feature>
<dbReference type="SUPFAM" id="SSF48065">
    <property type="entry name" value="DBL homology domain (DH-domain)"/>
    <property type="match status" value="1"/>
</dbReference>
<evidence type="ECO:0008006" key="9">
    <source>
        <dbReference type="Google" id="ProtNLM"/>
    </source>
</evidence>
<dbReference type="PROSITE" id="PS50002">
    <property type="entry name" value="SH3"/>
    <property type="match status" value="1"/>
</dbReference>
<feature type="domain" description="DH" evidence="6">
    <location>
        <begin position="1006"/>
        <end position="1203"/>
    </location>
</feature>
<dbReference type="STRING" id="307972.A0A2G8K0X6"/>
<feature type="compositionally biased region" description="Basic and acidic residues" evidence="3">
    <location>
        <begin position="174"/>
        <end position="188"/>
    </location>
</feature>
<feature type="compositionally biased region" description="Polar residues" evidence="3">
    <location>
        <begin position="252"/>
        <end position="263"/>
    </location>
</feature>
<accession>A0A2G8K0X6</accession>
<feature type="compositionally biased region" description="Acidic residues" evidence="3">
    <location>
        <begin position="568"/>
        <end position="580"/>
    </location>
</feature>
<feature type="region of interest" description="Disordered" evidence="3">
    <location>
        <begin position="495"/>
        <end position="514"/>
    </location>
</feature>
<evidence type="ECO:0000259" key="5">
    <source>
        <dbReference type="PROSITE" id="PS50003"/>
    </source>
</evidence>
<proteinExistence type="predicted"/>
<evidence type="ECO:0000259" key="6">
    <source>
        <dbReference type="PROSITE" id="PS50010"/>
    </source>
</evidence>
<dbReference type="GO" id="GO:0005085">
    <property type="term" value="F:guanyl-nucleotide exchange factor activity"/>
    <property type="evidence" value="ECO:0007669"/>
    <property type="project" value="InterPro"/>
</dbReference>
<feature type="region of interest" description="Disordered" evidence="3">
    <location>
        <begin position="31"/>
        <end position="57"/>
    </location>
</feature>
<reference evidence="7 8" key="1">
    <citation type="journal article" date="2017" name="PLoS Biol.">
        <title>The sea cucumber genome provides insights into morphological evolution and visceral regeneration.</title>
        <authorList>
            <person name="Zhang X."/>
            <person name="Sun L."/>
            <person name="Yuan J."/>
            <person name="Sun Y."/>
            <person name="Gao Y."/>
            <person name="Zhang L."/>
            <person name="Li S."/>
            <person name="Dai H."/>
            <person name="Hamel J.F."/>
            <person name="Liu C."/>
            <person name="Yu Y."/>
            <person name="Liu S."/>
            <person name="Lin W."/>
            <person name="Guo K."/>
            <person name="Jin S."/>
            <person name="Xu P."/>
            <person name="Storey K.B."/>
            <person name="Huan P."/>
            <person name="Zhang T."/>
            <person name="Zhou Y."/>
            <person name="Zhang J."/>
            <person name="Lin C."/>
            <person name="Li X."/>
            <person name="Xing L."/>
            <person name="Huo D."/>
            <person name="Sun M."/>
            <person name="Wang L."/>
            <person name="Mercier A."/>
            <person name="Li F."/>
            <person name="Yang H."/>
            <person name="Xiang J."/>
        </authorList>
    </citation>
    <scope>NUCLEOTIDE SEQUENCE [LARGE SCALE GENOMIC DNA]</scope>
    <source>
        <strain evidence="7">Shaxun</strain>
        <tissue evidence="7">Muscle</tissue>
    </source>
</reference>
<evidence type="ECO:0000259" key="4">
    <source>
        <dbReference type="PROSITE" id="PS50002"/>
    </source>
</evidence>
<dbReference type="InterPro" id="IPR047271">
    <property type="entry name" value="Ephexin-like"/>
</dbReference>
<keyword evidence="8" id="KW-1185">Reference proteome</keyword>
<dbReference type="SUPFAM" id="SSF50729">
    <property type="entry name" value="PH domain-like"/>
    <property type="match status" value="1"/>
</dbReference>
<dbReference type="EMBL" id="MRZV01001000">
    <property type="protein sequence ID" value="PIK41644.1"/>
    <property type="molecule type" value="Genomic_DNA"/>
</dbReference>
<gene>
    <name evidence="7" type="ORF">BSL78_21496</name>
</gene>
<protein>
    <recommendedName>
        <fullName evidence="9">Rho guanine nucleotide exchange factor 26</fullName>
    </recommendedName>
</protein>
<feature type="compositionally biased region" description="Polar residues" evidence="3">
    <location>
        <begin position="539"/>
        <end position="549"/>
    </location>
</feature>
<feature type="region of interest" description="Disordered" evidence="3">
    <location>
        <begin position="805"/>
        <end position="842"/>
    </location>
</feature>
<evidence type="ECO:0000256" key="2">
    <source>
        <dbReference type="PROSITE-ProRule" id="PRU00192"/>
    </source>
</evidence>
<feature type="compositionally biased region" description="Basic and acidic residues" evidence="3">
    <location>
        <begin position="330"/>
        <end position="342"/>
    </location>
</feature>
<dbReference type="InterPro" id="IPR001452">
    <property type="entry name" value="SH3_domain"/>
</dbReference>
<feature type="region of interest" description="Disordered" evidence="3">
    <location>
        <begin position="442"/>
        <end position="478"/>
    </location>
</feature>
<dbReference type="InterPro" id="IPR035899">
    <property type="entry name" value="DBL_dom_sf"/>
</dbReference>
<feature type="region of interest" description="Disordered" evidence="3">
    <location>
        <begin position="736"/>
        <end position="786"/>
    </location>
</feature>
<dbReference type="OrthoDB" id="27593at2759"/>
<dbReference type="CDD" id="cd00160">
    <property type="entry name" value="RhoGEF"/>
    <property type="match status" value="1"/>
</dbReference>
<dbReference type="PANTHER" id="PTHR12845">
    <property type="entry name" value="GUANINE NUCLEOTIDE EXCHANGE FACTOR"/>
    <property type="match status" value="1"/>
</dbReference>
<dbReference type="InterPro" id="IPR036028">
    <property type="entry name" value="SH3-like_dom_sf"/>
</dbReference>
<organism evidence="7 8">
    <name type="scientific">Stichopus japonicus</name>
    <name type="common">Sea cucumber</name>
    <dbReference type="NCBI Taxonomy" id="307972"/>
    <lineage>
        <taxon>Eukaryota</taxon>
        <taxon>Metazoa</taxon>
        <taxon>Echinodermata</taxon>
        <taxon>Eleutherozoa</taxon>
        <taxon>Echinozoa</taxon>
        <taxon>Holothuroidea</taxon>
        <taxon>Aspidochirotacea</taxon>
        <taxon>Aspidochirotida</taxon>
        <taxon>Stichopodidae</taxon>
        <taxon>Apostichopus</taxon>
    </lineage>
</organism>
<feature type="region of interest" description="Disordered" evidence="3">
    <location>
        <begin position="899"/>
        <end position="941"/>
    </location>
</feature>
<evidence type="ECO:0000313" key="7">
    <source>
        <dbReference type="EMBL" id="PIK41644.1"/>
    </source>
</evidence>